<evidence type="ECO:0000256" key="8">
    <source>
        <dbReference type="ARBA" id="ARBA00022801"/>
    </source>
</evidence>
<dbReference type="PANTHER" id="PTHR43808">
    <property type="entry name" value="ACETYLORNITHINE DEACETYLASE"/>
    <property type="match status" value="1"/>
</dbReference>
<dbReference type="Gene3D" id="3.30.70.360">
    <property type="match status" value="1"/>
</dbReference>
<dbReference type="GO" id="GO:0019877">
    <property type="term" value="P:diaminopimelate biosynthetic process"/>
    <property type="evidence" value="ECO:0007669"/>
    <property type="project" value="UniProtKB-KW"/>
</dbReference>
<name>A0A9W6P3U6_9ACTN</name>
<evidence type="ECO:0000256" key="5">
    <source>
        <dbReference type="ARBA" id="ARBA00011921"/>
    </source>
</evidence>
<dbReference type="Pfam" id="PF07687">
    <property type="entry name" value="M20_dimer"/>
    <property type="match status" value="1"/>
</dbReference>
<keyword evidence="7" id="KW-0479">Metal-binding</keyword>
<evidence type="ECO:0000256" key="4">
    <source>
        <dbReference type="ARBA" id="ARBA00011738"/>
    </source>
</evidence>
<keyword evidence="9" id="KW-0862">Zinc</keyword>
<feature type="domain" description="Peptidase M20 dimerisation" evidence="15">
    <location>
        <begin position="164"/>
        <end position="262"/>
    </location>
</feature>
<evidence type="ECO:0000256" key="10">
    <source>
        <dbReference type="ARBA" id="ARBA00022915"/>
    </source>
</evidence>
<evidence type="ECO:0000256" key="12">
    <source>
        <dbReference type="ARBA" id="ARBA00023285"/>
    </source>
</evidence>
<accession>A0A9W6P3U6</accession>
<comment type="pathway">
    <text evidence="3">Amino-acid biosynthesis; L-lysine biosynthesis via DAP pathway; LL-2,6-diaminopimelate from (S)-tetrahydrodipicolinate (succinylase route): step 3/3.</text>
</comment>
<dbReference type="InterPro" id="IPR011650">
    <property type="entry name" value="Peptidase_M20_dimer"/>
</dbReference>
<reference evidence="16" key="1">
    <citation type="submission" date="2023-02" db="EMBL/GenBank/DDBJ databases">
        <title>Nocardiopsis ansamitocini NBRC 112285.</title>
        <authorList>
            <person name="Ichikawa N."/>
            <person name="Sato H."/>
            <person name="Tonouchi N."/>
        </authorList>
    </citation>
    <scope>NUCLEOTIDE SEQUENCE</scope>
    <source>
        <strain evidence="16">NBRC 112285</strain>
    </source>
</reference>
<dbReference type="SUPFAM" id="SSF55031">
    <property type="entry name" value="Bacterial exopeptidase dimerisation domain"/>
    <property type="match status" value="1"/>
</dbReference>
<evidence type="ECO:0000256" key="1">
    <source>
        <dbReference type="ARBA" id="ARBA00001941"/>
    </source>
</evidence>
<evidence type="ECO:0000256" key="9">
    <source>
        <dbReference type="ARBA" id="ARBA00022833"/>
    </source>
</evidence>
<keyword evidence="17" id="KW-1185">Reference proteome</keyword>
<dbReference type="Gene3D" id="3.40.630.10">
    <property type="entry name" value="Zn peptidases"/>
    <property type="match status" value="1"/>
</dbReference>
<dbReference type="FunFam" id="3.30.70.360:FF:000011">
    <property type="entry name" value="Succinyl-diaminopimelate desuccinylase"/>
    <property type="match status" value="1"/>
</dbReference>
<comment type="cofactor">
    <cofactor evidence="2">
        <name>Zn(2+)</name>
        <dbReference type="ChEBI" id="CHEBI:29105"/>
    </cofactor>
</comment>
<dbReference type="EC" id="3.5.1.18" evidence="5 14"/>
<comment type="catalytic activity">
    <reaction evidence="13">
        <text>N-succinyl-(2S,6S)-2,6-diaminopimelate + H2O = (2S,6S)-2,6-diaminopimelate + succinate</text>
        <dbReference type="Rhea" id="RHEA:22608"/>
        <dbReference type="ChEBI" id="CHEBI:15377"/>
        <dbReference type="ChEBI" id="CHEBI:30031"/>
        <dbReference type="ChEBI" id="CHEBI:57609"/>
        <dbReference type="ChEBI" id="CHEBI:58087"/>
        <dbReference type="EC" id="3.5.1.18"/>
    </reaction>
</comment>
<dbReference type="InterPro" id="IPR002933">
    <property type="entry name" value="Peptidase_M20"/>
</dbReference>
<organism evidence="16 17">
    <name type="scientific">Nocardiopsis ansamitocini</name>
    <dbReference type="NCBI Taxonomy" id="1670832"/>
    <lineage>
        <taxon>Bacteria</taxon>
        <taxon>Bacillati</taxon>
        <taxon>Actinomycetota</taxon>
        <taxon>Actinomycetes</taxon>
        <taxon>Streptosporangiales</taxon>
        <taxon>Nocardiopsidaceae</taxon>
        <taxon>Nocardiopsis</taxon>
    </lineage>
</organism>
<dbReference type="GO" id="GO:0009089">
    <property type="term" value="P:lysine biosynthetic process via diaminopimelate"/>
    <property type="evidence" value="ECO:0007669"/>
    <property type="project" value="UniProtKB-UniRule"/>
</dbReference>
<comment type="caution">
    <text evidence="16">The sequence shown here is derived from an EMBL/GenBank/DDBJ whole genome shotgun (WGS) entry which is preliminary data.</text>
</comment>
<dbReference type="InterPro" id="IPR010174">
    <property type="entry name" value="Succinyl-DAP_deSuclase_DapE"/>
</dbReference>
<dbReference type="InterPro" id="IPR036264">
    <property type="entry name" value="Bact_exopeptidase_dim_dom"/>
</dbReference>
<keyword evidence="6" id="KW-0028">Amino-acid biosynthesis</keyword>
<dbReference type="GO" id="GO:0046872">
    <property type="term" value="F:metal ion binding"/>
    <property type="evidence" value="ECO:0007669"/>
    <property type="project" value="UniProtKB-KW"/>
</dbReference>
<evidence type="ECO:0000256" key="2">
    <source>
        <dbReference type="ARBA" id="ARBA00001947"/>
    </source>
</evidence>
<keyword evidence="11" id="KW-0457">Lysine biosynthesis</keyword>
<dbReference type="InterPro" id="IPR050072">
    <property type="entry name" value="Peptidase_M20A"/>
</dbReference>
<proteinExistence type="predicted"/>
<evidence type="ECO:0000256" key="14">
    <source>
        <dbReference type="NCBIfam" id="TIGR01900"/>
    </source>
</evidence>
<evidence type="ECO:0000313" key="16">
    <source>
        <dbReference type="EMBL" id="GLU46795.1"/>
    </source>
</evidence>
<sequence length="354" mass="38129">MLDLSSDVRDLTAAIVDIESVSGDERTLADAVEAALRGCSHLTVERDGDSVVARTDLGRSRRVVIAGHLDTVPVAGNLPSRIEQGRLYGCGTSDMKSGVAVQLKLAATVTEPVHDVTYVFYDCEEIDAERNGLRRLAAHNPQWLTGDFAVLMEPTGGQIEGGCQGTMRVEVTVRGERAHSARSWMGRNAIHDAGRVLDVLRSYEPRRPVVEGLEYHEGLNAVFVRGGVAGNVIPDECVVTVNYRFAPDRSVAAAEAHLREVFAGFEVQVTDAAAPARPGLDHPAAEAFVRAVGEGHARAKLGWTDVARMSELGVPAVNYGPGDPTLAHTKDEYVTLTEIVRAEQRMTVWLTGNG</sequence>
<evidence type="ECO:0000256" key="7">
    <source>
        <dbReference type="ARBA" id="ARBA00022723"/>
    </source>
</evidence>
<dbReference type="Pfam" id="PF01546">
    <property type="entry name" value="Peptidase_M20"/>
    <property type="match status" value="1"/>
</dbReference>
<dbReference type="GO" id="GO:0009014">
    <property type="term" value="F:succinyl-diaminopimelate desuccinylase activity"/>
    <property type="evidence" value="ECO:0007669"/>
    <property type="project" value="UniProtKB-UniRule"/>
</dbReference>
<keyword evidence="8" id="KW-0378">Hydrolase</keyword>
<protein>
    <recommendedName>
        <fullName evidence="5 14">Succinyl-diaminopimelate desuccinylase</fullName>
        <ecNumber evidence="5 14">3.5.1.18</ecNumber>
    </recommendedName>
</protein>
<dbReference type="EMBL" id="BSQG01000001">
    <property type="protein sequence ID" value="GLU46795.1"/>
    <property type="molecule type" value="Genomic_DNA"/>
</dbReference>
<keyword evidence="10" id="KW-0220">Diaminopimelate biosynthesis</keyword>
<dbReference type="PANTHER" id="PTHR43808:SF31">
    <property type="entry name" value="N-ACETYL-L-CITRULLINE DEACETYLASE"/>
    <property type="match status" value="1"/>
</dbReference>
<dbReference type="RefSeq" id="WP_285757610.1">
    <property type="nucleotide sequence ID" value="NZ_BSQG01000001.1"/>
</dbReference>
<evidence type="ECO:0000256" key="6">
    <source>
        <dbReference type="ARBA" id="ARBA00022605"/>
    </source>
</evidence>
<comment type="subunit">
    <text evidence="4">Homodimer.</text>
</comment>
<evidence type="ECO:0000259" key="15">
    <source>
        <dbReference type="Pfam" id="PF07687"/>
    </source>
</evidence>
<evidence type="ECO:0000256" key="11">
    <source>
        <dbReference type="ARBA" id="ARBA00023154"/>
    </source>
</evidence>
<evidence type="ECO:0000256" key="13">
    <source>
        <dbReference type="ARBA" id="ARBA00051301"/>
    </source>
</evidence>
<dbReference type="AlphaFoldDB" id="A0A9W6P3U6"/>
<dbReference type="NCBIfam" id="TIGR01900">
    <property type="entry name" value="dapE-gram_pos"/>
    <property type="match status" value="1"/>
</dbReference>
<dbReference type="Proteomes" id="UP001165092">
    <property type="component" value="Unassembled WGS sequence"/>
</dbReference>
<evidence type="ECO:0000313" key="17">
    <source>
        <dbReference type="Proteomes" id="UP001165092"/>
    </source>
</evidence>
<gene>
    <name evidence="16" type="ORF">Nans01_11460</name>
</gene>
<keyword evidence="12" id="KW-0170">Cobalt</keyword>
<evidence type="ECO:0000256" key="3">
    <source>
        <dbReference type="ARBA" id="ARBA00005130"/>
    </source>
</evidence>
<dbReference type="GO" id="GO:0008777">
    <property type="term" value="F:acetylornithine deacetylase activity"/>
    <property type="evidence" value="ECO:0007669"/>
    <property type="project" value="TreeGrafter"/>
</dbReference>
<dbReference type="GO" id="GO:0006526">
    <property type="term" value="P:L-arginine biosynthetic process"/>
    <property type="evidence" value="ECO:0007669"/>
    <property type="project" value="TreeGrafter"/>
</dbReference>
<dbReference type="SUPFAM" id="SSF53187">
    <property type="entry name" value="Zn-dependent exopeptidases"/>
    <property type="match status" value="1"/>
</dbReference>
<comment type="cofactor">
    <cofactor evidence="1">
        <name>Co(2+)</name>
        <dbReference type="ChEBI" id="CHEBI:48828"/>
    </cofactor>
</comment>